<proteinExistence type="predicted"/>
<sequence>MANLLQIHSHMREKGTEIENSQRLVVQDQSGHHCLLQQPCPRF</sequence>
<protein>
    <submittedName>
        <fullName evidence="1">Uncharacterized protein</fullName>
    </submittedName>
</protein>
<dbReference type="EMBL" id="GBRH01171151">
    <property type="protein sequence ID" value="JAE26745.1"/>
    <property type="molecule type" value="Transcribed_RNA"/>
</dbReference>
<name>A0A0A9GNM9_ARUDO</name>
<reference evidence="1" key="1">
    <citation type="submission" date="2014-09" db="EMBL/GenBank/DDBJ databases">
        <authorList>
            <person name="Magalhaes I.L.F."/>
            <person name="Oliveira U."/>
            <person name="Santos F.R."/>
            <person name="Vidigal T.H.D.A."/>
            <person name="Brescovit A.D."/>
            <person name="Santos A.J."/>
        </authorList>
    </citation>
    <scope>NUCLEOTIDE SEQUENCE</scope>
    <source>
        <tissue evidence="1">Shoot tissue taken approximately 20 cm above the soil surface</tissue>
    </source>
</reference>
<dbReference type="AlphaFoldDB" id="A0A0A9GNM9"/>
<organism evidence="1">
    <name type="scientific">Arundo donax</name>
    <name type="common">Giant reed</name>
    <name type="synonym">Donax arundinaceus</name>
    <dbReference type="NCBI Taxonomy" id="35708"/>
    <lineage>
        <taxon>Eukaryota</taxon>
        <taxon>Viridiplantae</taxon>
        <taxon>Streptophyta</taxon>
        <taxon>Embryophyta</taxon>
        <taxon>Tracheophyta</taxon>
        <taxon>Spermatophyta</taxon>
        <taxon>Magnoliopsida</taxon>
        <taxon>Liliopsida</taxon>
        <taxon>Poales</taxon>
        <taxon>Poaceae</taxon>
        <taxon>PACMAD clade</taxon>
        <taxon>Arundinoideae</taxon>
        <taxon>Arundineae</taxon>
        <taxon>Arundo</taxon>
    </lineage>
</organism>
<reference evidence="1" key="2">
    <citation type="journal article" date="2015" name="Data Brief">
        <title>Shoot transcriptome of the giant reed, Arundo donax.</title>
        <authorList>
            <person name="Barrero R.A."/>
            <person name="Guerrero F.D."/>
            <person name="Moolhuijzen P."/>
            <person name="Goolsby J.A."/>
            <person name="Tidwell J."/>
            <person name="Bellgard S.E."/>
            <person name="Bellgard M.I."/>
        </authorList>
    </citation>
    <scope>NUCLEOTIDE SEQUENCE</scope>
    <source>
        <tissue evidence="1">Shoot tissue taken approximately 20 cm above the soil surface</tissue>
    </source>
</reference>
<accession>A0A0A9GNM9</accession>
<evidence type="ECO:0000313" key="1">
    <source>
        <dbReference type="EMBL" id="JAE26745.1"/>
    </source>
</evidence>